<dbReference type="GO" id="GO:0009055">
    <property type="term" value="F:electron transfer activity"/>
    <property type="evidence" value="ECO:0007669"/>
    <property type="project" value="InterPro"/>
</dbReference>
<evidence type="ECO:0000313" key="2">
    <source>
        <dbReference type="EMBL" id="SEJ71087.1"/>
    </source>
</evidence>
<dbReference type="GeneID" id="80818956"/>
<gene>
    <name evidence="2" type="ORF">SAMN04487940_10971</name>
</gene>
<proteinExistence type="predicted"/>
<dbReference type="PROSITE" id="PS51009">
    <property type="entry name" value="CYTCII"/>
    <property type="match status" value="1"/>
</dbReference>
<protein>
    <submittedName>
        <fullName evidence="2">Cytochrome c556</fullName>
    </submittedName>
</protein>
<dbReference type="InterPro" id="IPR010980">
    <property type="entry name" value="Cyt_c/b562"/>
</dbReference>
<dbReference type="RefSeq" id="WP_074837089.1">
    <property type="nucleotide sequence ID" value="NZ_CATLQZ010000007.1"/>
</dbReference>
<dbReference type="InterPro" id="IPR002321">
    <property type="entry name" value="Cyt_c_II"/>
</dbReference>
<dbReference type="AlphaFoldDB" id="A0A975WB65"/>
<evidence type="ECO:0000313" key="3">
    <source>
        <dbReference type="Proteomes" id="UP000182932"/>
    </source>
</evidence>
<name>A0A975WB65_9RHOB</name>
<comment type="caution">
    <text evidence="2">The sequence shown here is derived from an EMBL/GenBank/DDBJ whole genome shotgun (WGS) entry which is preliminary data.</text>
</comment>
<feature type="signal peptide" evidence="1">
    <location>
        <begin position="1"/>
        <end position="21"/>
    </location>
</feature>
<reference evidence="2 3" key="1">
    <citation type="submission" date="2016-10" db="EMBL/GenBank/DDBJ databases">
        <authorList>
            <person name="Varghese N."/>
            <person name="Submissions S."/>
        </authorList>
    </citation>
    <scope>NUCLEOTIDE SEQUENCE [LARGE SCALE GENOMIC DNA]</scope>
    <source>
        <strain evidence="2 3">FF3</strain>
    </source>
</reference>
<sequence>MRTKFTIATVAALSLASAALAHTGAKGIVRERMVAMSAMADAIKTIAPMMSGASEYEAAAVRDAAEAIGRHAGASMTRLFPADNENMASYVKASIWQDWATFAELAERLHTYSEGLALAAENGPAAPKQGMADAASMMGGGGMMGAGSMMGTGMALEATLGREELADMPANEVFSLVSNTCSTCHTRFRKEAK</sequence>
<dbReference type="GO" id="GO:0020037">
    <property type="term" value="F:heme binding"/>
    <property type="evidence" value="ECO:0007669"/>
    <property type="project" value="InterPro"/>
</dbReference>
<dbReference type="Gene3D" id="1.20.120.10">
    <property type="entry name" value="Cytochrome c/b562"/>
    <property type="match status" value="1"/>
</dbReference>
<dbReference type="Proteomes" id="UP000182932">
    <property type="component" value="Unassembled WGS sequence"/>
</dbReference>
<keyword evidence="1" id="KW-0732">Signal</keyword>
<dbReference type="EMBL" id="FNYY01000009">
    <property type="protein sequence ID" value="SEJ71087.1"/>
    <property type="molecule type" value="Genomic_DNA"/>
</dbReference>
<organism evidence="2 3">
    <name type="scientific">Marinovum algicola</name>
    <dbReference type="NCBI Taxonomy" id="42444"/>
    <lineage>
        <taxon>Bacteria</taxon>
        <taxon>Pseudomonadati</taxon>
        <taxon>Pseudomonadota</taxon>
        <taxon>Alphaproteobacteria</taxon>
        <taxon>Rhodobacterales</taxon>
        <taxon>Roseobacteraceae</taxon>
        <taxon>Marinovum</taxon>
    </lineage>
</organism>
<dbReference type="Pfam" id="PF01322">
    <property type="entry name" value="Cytochrom_C_2"/>
    <property type="match status" value="1"/>
</dbReference>
<evidence type="ECO:0000256" key="1">
    <source>
        <dbReference type="SAM" id="SignalP"/>
    </source>
</evidence>
<keyword evidence="3" id="KW-1185">Reference proteome</keyword>
<dbReference type="GO" id="GO:0005506">
    <property type="term" value="F:iron ion binding"/>
    <property type="evidence" value="ECO:0007669"/>
    <property type="project" value="InterPro"/>
</dbReference>
<accession>A0A975WB65</accession>
<feature type="chain" id="PRO_5037041539" evidence="1">
    <location>
        <begin position="22"/>
        <end position="193"/>
    </location>
</feature>
<dbReference type="GO" id="GO:0022900">
    <property type="term" value="P:electron transport chain"/>
    <property type="evidence" value="ECO:0007669"/>
    <property type="project" value="InterPro"/>
</dbReference>
<dbReference type="SUPFAM" id="SSF47175">
    <property type="entry name" value="Cytochromes"/>
    <property type="match status" value="1"/>
</dbReference>